<dbReference type="InterPro" id="IPR002347">
    <property type="entry name" value="SDR_fam"/>
</dbReference>
<dbReference type="RefSeq" id="WP_244893147.1">
    <property type="nucleotide sequence ID" value="NZ_FUYG01000002.1"/>
</dbReference>
<dbReference type="PANTHER" id="PTHR43157">
    <property type="entry name" value="PHOSPHATIDYLINOSITOL-GLYCAN BIOSYNTHESIS CLASS F PROTEIN-RELATED"/>
    <property type="match status" value="1"/>
</dbReference>
<dbReference type="InterPro" id="IPR036291">
    <property type="entry name" value="NAD(P)-bd_dom_sf"/>
</dbReference>
<dbReference type="SUPFAM" id="SSF51735">
    <property type="entry name" value="NAD(P)-binding Rossmann-fold domains"/>
    <property type="match status" value="1"/>
</dbReference>
<evidence type="ECO:0000256" key="1">
    <source>
        <dbReference type="ARBA" id="ARBA00023002"/>
    </source>
</evidence>
<organism evidence="2 3">
    <name type="scientific">Agreia bicolorata</name>
    <dbReference type="NCBI Taxonomy" id="110935"/>
    <lineage>
        <taxon>Bacteria</taxon>
        <taxon>Bacillati</taxon>
        <taxon>Actinomycetota</taxon>
        <taxon>Actinomycetes</taxon>
        <taxon>Micrococcales</taxon>
        <taxon>Microbacteriaceae</taxon>
        <taxon>Agreia</taxon>
    </lineage>
</organism>
<dbReference type="AlphaFoldDB" id="A0A1T4XAS8"/>
<dbReference type="PRINTS" id="PR00081">
    <property type="entry name" value="GDHRDH"/>
</dbReference>
<proteinExistence type="predicted"/>
<gene>
    <name evidence="2" type="ORF">SAMN06295879_0953</name>
</gene>
<dbReference type="PANTHER" id="PTHR43157:SF31">
    <property type="entry name" value="PHOSPHATIDYLINOSITOL-GLYCAN BIOSYNTHESIS CLASS F PROTEIN"/>
    <property type="match status" value="1"/>
</dbReference>
<reference evidence="3" key="1">
    <citation type="submission" date="2017-02" db="EMBL/GenBank/DDBJ databases">
        <authorList>
            <person name="Varghese N."/>
            <person name="Submissions S."/>
        </authorList>
    </citation>
    <scope>NUCLEOTIDE SEQUENCE [LARGE SCALE GENOMIC DNA]</scope>
    <source>
        <strain evidence="3">VKM Ac-2052</strain>
    </source>
</reference>
<dbReference type="Proteomes" id="UP000189735">
    <property type="component" value="Unassembled WGS sequence"/>
</dbReference>
<dbReference type="Pfam" id="PF00106">
    <property type="entry name" value="adh_short"/>
    <property type="match status" value="1"/>
</dbReference>
<keyword evidence="1" id="KW-0560">Oxidoreductase</keyword>
<evidence type="ECO:0000313" key="2">
    <source>
        <dbReference type="EMBL" id="SKA86686.1"/>
    </source>
</evidence>
<accession>A0A1T4XAS8</accession>
<sequence>MTLSPRTMTGATVVITGASSGIGRAAAEELGRRGARVAVLGRNAERTRGVAASITNAEAFVADFASLSDVRRVAGELLDSLDRIDVLANNAGGLFPRRSLTVDGHETTFQVNHLAPFLLTSLLLPRLRETAAAGHPVTVVSTGSVANRWGRLRLDDLDSRARPWLGGWQAYGSAKTAVLLSTRELARRTDGSGITAYAFHPGFVTSSFGADSWMLRLGSALGNGGLGITPEAGAVPLIELVSASEPPAPSGTYFDGLVPNGRTSKAARDDSLAARLWTRSEELLGIEVSTD</sequence>
<name>A0A1T4XAS8_9MICO</name>
<evidence type="ECO:0000313" key="3">
    <source>
        <dbReference type="Proteomes" id="UP000189735"/>
    </source>
</evidence>
<dbReference type="Gene3D" id="3.40.50.720">
    <property type="entry name" value="NAD(P)-binding Rossmann-like Domain"/>
    <property type="match status" value="1"/>
</dbReference>
<dbReference type="EMBL" id="FUYG01000002">
    <property type="protein sequence ID" value="SKA86686.1"/>
    <property type="molecule type" value="Genomic_DNA"/>
</dbReference>
<protein>
    <submittedName>
        <fullName evidence="2">Short-chain dehydrogenase</fullName>
    </submittedName>
</protein>
<dbReference type="GO" id="GO:0016491">
    <property type="term" value="F:oxidoreductase activity"/>
    <property type="evidence" value="ECO:0007669"/>
    <property type="project" value="UniProtKB-KW"/>
</dbReference>